<dbReference type="InterPro" id="IPR021832">
    <property type="entry name" value="ANKRD13"/>
</dbReference>
<evidence type="ECO:0000313" key="1">
    <source>
        <dbReference type="EMBL" id="AES63023.1"/>
    </source>
</evidence>
<reference evidence="1 3" key="1">
    <citation type="journal article" date="2011" name="Nature">
        <title>The Medicago genome provides insight into the evolution of rhizobial symbioses.</title>
        <authorList>
            <person name="Young N.D."/>
            <person name="Debelle F."/>
            <person name="Oldroyd G.E."/>
            <person name="Geurts R."/>
            <person name="Cannon S.B."/>
            <person name="Udvardi M.K."/>
            <person name="Benedito V.A."/>
            <person name="Mayer K.F."/>
            <person name="Gouzy J."/>
            <person name="Schoof H."/>
            <person name="Van de Peer Y."/>
            <person name="Proost S."/>
            <person name="Cook D.R."/>
            <person name="Meyers B.C."/>
            <person name="Spannagl M."/>
            <person name="Cheung F."/>
            <person name="De Mita S."/>
            <person name="Krishnakumar V."/>
            <person name="Gundlach H."/>
            <person name="Zhou S."/>
            <person name="Mudge J."/>
            <person name="Bharti A.K."/>
            <person name="Murray J.D."/>
            <person name="Naoumkina M.A."/>
            <person name="Rosen B."/>
            <person name="Silverstein K.A."/>
            <person name="Tang H."/>
            <person name="Rombauts S."/>
            <person name="Zhao P.X."/>
            <person name="Zhou P."/>
            <person name="Barbe V."/>
            <person name="Bardou P."/>
            <person name="Bechner M."/>
            <person name="Bellec A."/>
            <person name="Berger A."/>
            <person name="Berges H."/>
            <person name="Bidwell S."/>
            <person name="Bisseling T."/>
            <person name="Choisne N."/>
            <person name="Couloux A."/>
            <person name="Denny R."/>
            <person name="Deshpande S."/>
            <person name="Dai X."/>
            <person name="Doyle J.J."/>
            <person name="Dudez A.M."/>
            <person name="Farmer A.D."/>
            <person name="Fouteau S."/>
            <person name="Franken C."/>
            <person name="Gibelin C."/>
            <person name="Gish J."/>
            <person name="Goldstein S."/>
            <person name="Gonzalez A.J."/>
            <person name="Green P.J."/>
            <person name="Hallab A."/>
            <person name="Hartog M."/>
            <person name="Hua A."/>
            <person name="Humphray S.J."/>
            <person name="Jeong D.H."/>
            <person name="Jing Y."/>
            <person name="Jocker A."/>
            <person name="Kenton S.M."/>
            <person name="Kim D.J."/>
            <person name="Klee K."/>
            <person name="Lai H."/>
            <person name="Lang C."/>
            <person name="Lin S."/>
            <person name="Macmil S.L."/>
            <person name="Magdelenat G."/>
            <person name="Matthews L."/>
            <person name="McCorrison J."/>
            <person name="Monaghan E.L."/>
            <person name="Mun J.H."/>
            <person name="Najar F.Z."/>
            <person name="Nicholson C."/>
            <person name="Noirot C."/>
            <person name="O'Bleness M."/>
            <person name="Paule C.R."/>
            <person name="Poulain J."/>
            <person name="Prion F."/>
            <person name="Qin B."/>
            <person name="Qu C."/>
            <person name="Retzel E.F."/>
            <person name="Riddle C."/>
            <person name="Sallet E."/>
            <person name="Samain S."/>
            <person name="Samson N."/>
            <person name="Sanders I."/>
            <person name="Saurat O."/>
            <person name="Scarpelli C."/>
            <person name="Schiex T."/>
            <person name="Segurens B."/>
            <person name="Severin A.J."/>
            <person name="Sherrier D.J."/>
            <person name="Shi R."/>
            <person name="Sims S."/>
            <person name="Singer S.R."/>
            <person name="Sinharoy S."/>
            <person name="Sterck L."/>
            <person name="Viollet A."/>
            <person name="Wang B.B."/>
            <person name="Wang K."/>
            <person name="Wang M."/>
            <person name="Wang X."/>
            <person name="Warfsmann J."/>
            <person name="Weissenbach J."/>
            <person name="White D.D."/>
            <person name="White J.D."/>
            <person name="Wiley G.B."/>
            <person name="Wincker P."/>
            <person name="Xing Y."/>
            <person name="Yang L."/>
            <person name="Yao Z."/>
            <person name="Ying F."/>
            <person name="Zhai J."/>
            <person name="Zhou L."/>
            <person name="Zuber A."/>
            <person name="Denarie J."/>
            <person name="Dixon R.A."/>
            <person name="May G.D."/>
            <person name="Schwartz D.C."/>
            <person name="Rogers J."/>
            <person name="Quetier F."/>
            <person name="Town C.D."/>
            <person name="Roe B.A."/>
        </authorList>
    </citation>
    <scope>NUCLEOTIDE SEQUENCE [LARGE SCALE GENOMIC DNA]</scope>
    <source>
        <strain evidence="1">A17</strain>
        <strain evidence="2 3">cv. Jemalong A17</strain>
    </source>
</reference>
<organism evidence="1 3">
    <name type="scientific">Medicago truncatula</name>
    <name type="common">Barrel medic</name>
    <name type="synonym">Medicago tribuloides</name>
    <dbReference type="NCBI Taxonomy" id="3880"/>
    <lineage>
        <taxon>Eukaryota</taxon>
        <taxon>Viridiplantae</taxon>
        <taxon>Streptophyta</taxon>
        <taxon>Embryophyta</taxon>
        <taxon>Tracheophyta</taxon>
        <taxon>Spermatophyta</taxon>
        <taxon>Magnoliopsida</taxon>
        <taxon>eudicotyledons</taxon>
        <taxon>Gunneridae</taxon>
        <taxon>Pentapetalae</taxon>
        <taxon>rosids</taxon>
        <taxon>fabids</taxon>
        <taxon>Fabales</taxon>
        <taxon>Fabaceae</taxon>
        <taxon>Papilionoideae</taxon>
        <taxon>50 kb inversion clade</taxon>
        <taxon>NPAAA clade</taxon>
        <taxon>Hologalegina</taxon>
        <taxon>IRL clade</taxon>
        <taxon>Trifolieae</taxon>
        <taxon>Medicago</taxon>
    </lineage>
</organism>
<dbReference type="HOGENOM" id="CLU_2486727_0_0_1"/>
<dbReference type="STRING" id="3880.G7IF07"/>
<dbReference type="PANTHER" id="PTHR12447">
    <property type="entry name" value="ANKYRIN REPEAT DOMAIN-CONTAINING PROTEIN 13"/>
    <property type="match status" value="1"/>
</dbReference>
<dbReference type="Proteomes" id="UP000002051">
    <property type="component" value="Unassembled WGS sequence"/>
</dbReference>
<evidence type="ECO:0000313" key="2">
    <source>
        <dbReference type="EnsemblPlants" id="AES63023"/>
    </source>
</evidence>
<proteinExistence type="predicted"/>
<dbReference type="PaxDb" id="3880-AES63023"/>
<dbReference type="AlphaFoldDB" id="G7IF07"/>
<keyword evidence="3" id="KW-1185">Reference proteome</keyword>
<name>G7IF07_MEDTR</name>
<dbReference type="eggNOG" id="KOG0522">
    <property type="taxonomic scope" value="Eukaryota"/>
</dbReference>
<dbReference type="EnsemblPlants" id="AES63023">
    <property type="protein sequence ID" value="AES63023"/>
    <property type="gene ID" value="MTR_1g115930"/>
</dbReference>
<evidence type="ECO:0000313" key="3">
    <source>
        <dbReference type="Proteomes" id="UP000002051"/>
    </source>
</evidence>
<dbReference type="PANTHER" id="PTHR12447:SF37">
    <property type="entry name" value="ANKYRIN REPEAT 13B-LIKE PROTEIN"/>
    <property type="match status" value="1"/>
</dbReference>
<accession>G7IF07</accession>
<reference evidence="1 3" key="2">
    <citation type="journal article" date="2014" name="BMC Genomics">
        <title>An improved genome release (version Mt4.0) for the model legume Medicago truncatula.</title>
        <authorList>
            <person name="Tang H."/>
            <person name="Krishnakumar V."/>
            <person name="Bidwell S."/>
            <person name="Rosen B."/>
            <person name="Chan A."/>
            <person name="Zhou S."/>
            <person name="Gentzbittel L."/>
            <person name="Childs K.L."/>
            <person name="Yandell M."/>
            <person name="Gundlach H."/>
            <person name="Mayer K.F."/>
            <person name="Schwartz D.C."/>
            <person name="Town C.D."/>
        </authorList>
    </citation>
    <scope>GENOME REANNOTATION</scope>
    <source>
        <strain evidence="2 3">cv. Jemalong A17</strain>
    </source>
</reference>
<sequence>MDGFQTNPLTNFLFGGWIGSHGSYCHPDSYPTDKISSVIDRRDVPGRETSLAFTVHLRDPIAIEILMSSDAALIMQNKQGWSALQKD</sequence>
<gene>
    <name evidence="1" type="ordered locus">MTR_1g115930</name>
</gene>
<reference evidence="2" key="3">
    <citation type="submission" date="2015-04" db="UniProtKB">
        <authorList>
            <consortium name="EnsemblPlants"/>
        </authorList>
    </citation>
    <scope>IDENTIFICATION</scope>
    <source>
        <strain evidence="2">cv. Jemalong A17</strain>
    </source>
</reference>
<protein>
    <submittedName>
        <fullName evidence="1">Ankyrin repeat-like protein, putative</fullName>
    </submittedName>
</protein>
<dbReference type="EMBL" id="CM001217">
    <property type="protein sequence ID" value="AES63023.1"/>
    <property type="molecule type" value="Genomic_DNA"/>
</dbReference>